<accession>A0A641MC02</accession>
<protein>
    <submittedName>
        <fullName evidence="1">LuxR family transcriptional regulator</fullName>
    </submittedName>
</protein>
<sequence length="26" mass="3060">KNSFRKVGVHSMPDFMRYAATNNIFK</sequence>
<dbReference type="EMBL" id="VWMU01000360">
    <property type="protein sequence ID" value="KAA3707137.1"/>
    <property type="molecule type" value="Genomic_DNA"/>
</dbReference>
<dbReference type="AlphaFoldDB" id="A0A641MC02"/>
<feature type="non-terminal residue" evidence="1">
    <location>
        <position position="1"/>
    </location>
</feature>
<proteinExistence type="predicted"/>
<evidence type="ECO:0000313" key="1">
    <source>
        <dbReference type="EMBL" id="KAA3707137.1"/>
    </source>
</evidence>
<reference evidence="1" key="1">
    <citation type="journal article" date="2019" name="Nat. Med.">
        <title>A library of human gut bacterial isolates paired with longitudinal multiomics data enables mechanistic microbiome research.</title>
        <authorList>
            <person name="Poyet M."/>
            <person name="Groussin M."/>
            <person name="Gibbons S.M."/>
            <person name="Avila-Pacheco J."/>
            <person name="Jiang X."/>
            <person name="Kearney S.M."/>
            <person name="Perrotta A.R."/>
            <person name="Berdy B."/>
            <person name="Zhao S."/>
            <person name="Lieberman T.D."/>
            <person name="Swanson P.K."/>
            <person name="Smith M."/>
            <person name="Roesemann S."/>
            <person name="Alexander J.E."/>
            <person name="Rich S.A."/>
            <person name="Livny J."/>
            <person name="Vlamakis H."/>
            <person name="Clish C."/>
            <person name="Bullock K."/>
            <person name="Deik A."/>
            <person name="Scott J."/>
            <person name="Pierce K.A."/>
            <person name="Xavier R.J."/>
            <person name="Alm E.J."/>
        </authorList>
    </citation>
    <scope>NUCLEOTIDE SEQUENCE</scope>
    <source>
        <strain evidence="1">BIOML-A21</strain>
    </source>
</reference>
<comment type="caution">
    <text evidence="1">The sequence shown here is derived from an EMBL/GenBank/DDBJ whole genome shotgun (WGS) entry which is preliminary data.</text>
</comment>
<organism evidence="1">
    <name type="scientific">Bacteroides salyersiae</name>
    <dbReference type="NCBI Taxonomy" id="291644"/>
    <lineage>
        <taxon>Bacteria</taxon>
        <taxon>Pseudomonadati</taxon>
        <taxon>Bacteroidota</taxon>
        <taxon>Bacteroidia</taxon>
        <taxon>Bacteroidales</taxon>
        <taxon>Bacteroidaceae</taxon>
        <taxon>Bacteroides</taxon>
    </lineage>
</organism>
<name>A0A641MC02_9BACE</name>
<gene>
    <name evidence="1" type="ORF">F3F94_20185</name>
</gene>